<evidence type="ECO:0000313" key="2">
    <source>
        <dbReference type="Proteomes" id="UP000177328"/>
    </source>
</evidence>
<name>A0A1F5KJH7_9BACT</name>
<sequence>MESLVQLLPGGVISFLLFHFTSRDELSIKQKLPKIRFFRFEICPNIRFYYKDKVLHFHHWMNMLILLGISIPLHGAIADSTFSKSFLWGGILQGLLTPNSGKIIYRQNEEWLSVKTAYLRKELLHSPLRLLKKGKDLI</sequence>
<dbReference type="EMBL" id="MFDD01000002">
    <property type="protein sequence ID" value="OGE41087.1"/>
    <property type="molecule type" value="Genomic_DNA"/>
</dbReference>
<evidence type="ECO:0000313" key="1">
    <source>
        <dbReference type="EMBL" id="OGE41087.1"/>
    </source>
</evidence>
<accession>A0A1F5KJH7</accession>
<organism evidence="1 2">
    <name type="scientific">Candidatus Daviesbacteria bacterium RIFCSPHIGHO2_02_FULL_43_12</name>
    <dbReference type="NCBI Taxonomy" id="1797776"/>
    <lineage>
        <taxon>Bacteria</taxon>
        <taxon>Candidatus Daviesiibacteriota</taxon>
    </lineage>
</organism>
<dbReference type="Proteomes" id="UP000177328">
    <property type="component" value="Unassembled WGS sequence"/>
</dbReference>
<dbReference type="AlphaFoldDB" id="A0A1F5KJH7"/>
<proteinExistence type="predicted"/>
<protein>
    <submittedName>
        <fullName evidence="1">Uncharacterized protein</fullName>
    </submittedName>
</protein>
<reference evidence="1 2" key="1">
    <citation type="journal article" date="2016" name="Nat. Commun.">
        <title>Thousands of microbial genomes shed light on interconnected biogeochemical processes in an aquifer system.</title>
        <authorList>
            <person name="Anantharaman K."/>
            <person name="Brown C.T."/>
            <person name="Hug L.A."/>
            <person name="Sharon I."/>
            <person name="Castelle C.J."/>
            <person name="Probst A.J."/>
            <person name="Thomas B.C."/>
            <person name="Singh A."/>
            <person name="Wilkins M.J."/>
            <person name="Karaoz U."/>
            <person name="Brodie E.L."/>
            <person name="Williams K.H."/>
            <person name="Hubbard S.S."/>
            <person name="Banfield J.F."/>
        </authorList>
    </citation>
    <scope>NUCLEOTIDE SEQUENCE [LARGE SCALE GENOMIC DNA]</scope>
</reference>
<gene>
    <name evidence="1" type="ORF">A3D25_00920</name>
</gene>
<comment type="caution">
    <text evidence="1">The sequence shown here is derived from an EMBL/GenBank/DDBJ whole genome shotgun (WGS) entry which is preliminary data.</text>
</comment>